<dbReference type="KEGG" id="pcav:D3880_11890"/>
<keyword evidence="2" id="KW-0813">Transport</keyword>
<keyword evidence="6" id="KW-1185">Reference proteome</keyword>
<feature type="domain" description="Electron transfer flavoprotein alpha subunit C-terminal" evidence="3">
    <location>
        <begin position="210"/>
        <end position="287"/>
    </location>
</feature>
<evidence type="ECO:0000313" key="5">
    <source>
        <dbReference type="EMBL" id="AYC33022.1"/>
    </source>
</evidence>
<gene>
    <name evidence="5" type="ORF">D3880_11890</name>
</gene>
<dbReference type="RefSeq" id="WP_119893641.1">
    <property type="nucleotide sequence ID" value="NZ_CP032419.1"/>
</dbReference>
<evidence type="ECO:0000259" key="3">
    <source>
        <dbReference type="Pfam" id="PF00766"/>
    </source>
</evidence>
<evidence type="ECO:0000259" key="4">
    <source>
        <dbReference type="Pfam" id="PF01012"/>
    </source>
</evidence>
<dbReference type="GO" id="GO:0009055">
    <property type="term" value="F:electron transfer activity"/>
    <property type="evidence" value="ECO:0007669"/>
    <property type="project" value="InterPro"/>
</dbReference>
<keyword evidence="2" id="KW-0249">Electron transport</keyword>
<dbReference type="SUPFAM" id="SSF52467">
    <property type="entry name" value="DHS-like NAD/FAD-binding domain"/>
    <property type="match status" value="1"/>
</dbReference>
<dbReference type="OrthoDB" id="9770286at2"/>
<dbReference type="GO" id="GO:0033539">
    <property type="term" value="P:fatty acid beta-oxidation using acyl-CoA dehydrogenase"/>
    <property type="evidence" value="ECO:0007669"/>
    <property type="project" value="TreeGrafter"/>
</dbReference>
<dbReference type="InterPro" id="IPR014731">
    <property type="entry name" value="ETF_asu_C"/>
</dbReference>
<organism evidence="5 6">
    <name type="scientific">Pseudomonas cavernae</name>
    <dbReference type="NCBI Taxonomy" id="2320867"/>
    <lineage>
        <taxon>Bacteria</taxon>
        <taxon>Pseudomonadati</taxon>
        <taxon>Pseudomonadota</taxon>
        <taxon>Gammaproteobacteria</taxon>
        <taxon>Pseudomonadales</taxon>
        <taxon>Pseudomonadaceae</taxon>
        <taxon>Pseudomonas</taxon>
    </lineage>
</organism>
<dbReference type="SUPFAM" id="SSF52402">
    <property type="entry name" value="Adenine nucleotide alpha hydrolases-like"/>
    <property type="match status" value="1"/>
</dbReference>
<dbReference type="Gene3D" id="3.40.50.1220">
    <property type="entry name" value="TPP-binding domain"/>
    <property type="match status" value="1"/>
</dbReference>
<dbReference type="AlphaFoldDB" id="A0A385Z695"/>
<evidence type="ECO:0000313" key="6">
    <source>
        <dbReference type="Proteomes" id="UP000265560"/>
    </source>
</evidence>
<accession>A0A385Z695</accession>
<dbReference type="Pfam" id="PF00766">
    <property type="entry name" value="ETF_alpha"/>
    <property type="match status" value="1"/>
</dbReference>
<comment type="similarity">
    <text evidence="1">Belongs to the ETF alpha-subunit/FixB family.</text>
</comment>
<evidence type="ECO:0000256" key="1">
    <source>
        <dbReference type="ARBA" id="ARBA00005817"/>
    </source>
</evidence>
<evidence type="ECO:0000256" key="2">
    <source>
        <dbReference type="ARBA" id="ARBA00022982"/>
    </source>
</evidence>
<dbReference type="Gene3D" id="3.40.50.620">
    <property type="entry name" value="HUPs"/>
    <property type="match status" value="1"/>
</dbReference>
<feature type="domain" description="Electron transfer flavoprotein alpha/beta-subunit N-terminal" evidence="4">
    <location>
        <begin position="28"/>
        <end position="183"/>
    </location>
</feature>
<dbReference type="Pfam" id="PF01012">
    <property type="entry name" value="ETF"/>
    <property type="match status" value="1"/>
</dbReference>
<dbReference type="InterPro" id="IPR014729">
    <property type="entry name" value="Rossmann-like_a/b/a_fold"/>
</dbReference>
<reference evidence="6" key="1">
    <citation type="submission" date="2018-09" db="EMBL/GenBank/DDBJ databases">
        <authorList>
            <person name="Zhu H."/>
        </authorList>
    </citation>
    <scope>NUCLEOTIDE SEQUENCE [LARGE SCALE GENOMIC DNA]</scope>
    <source>
        <strain evidence="6">K2W31S-8</strain>
    </source>
</reference>
<dbReference type="GO" id="GO:0050660">
    <property type="term" value="F:flavin adenine dinucleotide binding"/>
    <property type="evidence" value="ECO:0007669"/>
    <property type="project" value="InterPro"/>
</dbReference>
<dbReference type="InterPro" id="IPR001308">
    <property type="entry name" value="ETF_a/FixB"/>
</dbReference>
<proteinExistence type="inferred from homology"/>
<protein>
    <submittedName>
        <fullName evidence="5">Electron transfer flavoprotein subunit alpha/FixB family protein</fullName>
    </submittedName>
</protein>
<dbReference type="InterPro" id="IPR014730">
    <property type="entry name" value="ETF_a/b_N"/>
</dbReference>
<dbReference type="Proteomes" id="UP000265560">
    <property type="component" value="Chromosome"/>
</dbReference>
<name>A0A385Z695_9PSED</name>
<dbReference type="PANTHER" id="PTHR43153">
    <property type="entry name" value="ELECTRON TRANSFER FLAVOPROTEIN ALPHA"/>
    <property type="match status" value="1"/>
</dbReference>
<dbReference type="EMBL" id="CP032419">
    <property type="protein sequence ID" value="AYC33022.1"/>
    <property type="molecule type" value="Genomic_DNA"/>
</dbReference>
<sequence>MSTQGSAVRSPVLVLVPLAWGEEALDAVLAAAQSVAASGGTFEVVLLGAQADPQACRRAAEAGAARIWQALNPALAGRDDAAALAAAAGTALVQPLAAAGALTLVLLPPGAAGEELAARLADSQDGQALGRCAELRWQDNALLAERAAWGGRMRLGLRVENGVAFACLRCGRAQLAGTGAAPITELLLYDALPVPLALERRPTGQRLPPLDGARLVVSGGRGVNEQGFLLLEELAVALGGTLGGSLPAVDAGLVPVMRQVGVSGKFVSPDIYLAVGISGTPQHLAGVSPDTRIVAINQDPEADIFKVAAVGAVGDWQTLLPALLASVRESAVS</sequence>
<dbReference type="InterPro" id="IPR029035">
    <property type="entry name" value="DHS-like_NAD/FAD-binding_dom"/>
</dbReference>
<dbReference type="PANTHER" id="PTHR43153:SF1">
    <property type="entry name" value="ELECTRON TRANSFER FLAVOPROTEIN SUBUNIT ALPHA, MITOCHONDRIAL"/>
    <property type="match status" value="1"/>
</dbReference>